<proteinExistence type="predicted"/>
<evidence type="ECO:0000313" key="1">
    <source>
        <dbReference type="EMBL" id="SMX48788.1"/>
    </source>
</evidence>
<keyword evidence="2" id="KW-1185">Reference proteome</keyword>
<gene>
    <name evidence="1" type="ORF">MAA8898_04097</name>
</gene>
<dbReference type="AlphaFoldDB" id="A0A238L1H3"/>
<dbReference type="InterPro" id="IPR045389">
    <property type="entry name" value="DUF6522"/>
</dbReference>
<reference evidence="1 2" key="1">
    <citation type="submission" date="2017-05" db="EMBL/GenBank/DDBJ databases">
        <authorList>
            <person name="Song R."/>
            <person name="Chenine A.L."/>
            <person name="Ruprecht R.M."/>
        </authorList>
    </citation>
    <scope>NUCLEOTIDE SEQUENCE [LARGE SCALE GENOMIC DNA]</scope>
    <source>
        <strain evidence="1 2">CECT 8898</strain>
    </source>
</reference>
<dbReference type="Pfam" id="PF20132">
    <property type="entry name" value="DUF6522"/>
    <property type="match status" value="1"/>
</dbReference>
<protein>
    <submittedName>
        <fullName evidence="1">Uncharacterized protein</fullName>
    </submittedName>
</protein>
<dbReference type="EMBL" id="FXYF01000014">
    <property type="protein sequence ID" value="SMX48788.1"/>
    <property type="molecule type" value="Genomic_DNA"/>
</dbReference>
<dbReference type="Proteomes" id="UP000207598">
    <property type="component" value="Unassembled WGS sequence"/>
</dbReference>
<accession>A0A238L1H3</accession>
<dbReference type="OrthoDB" id="8238457at2"/>
<dbReference type="RefSeq" id="WP_094022850.1">
    <property type="nucleotide sequence ID" value="NZ_FXYF01000014.1"/>
</dbReference>
<sequence>MVAQGFDLDEPRLRDLVRAGTFTTGRETGVGEDAGGTRLNLRIGNRELRLTADAAGGMVEPLRIGFVRAQSLTRQHGKAGAAG</sequence>
<name>A0A238L1H3_9RHOB</name>
<organism evidence="1 2">
    <name type="scientific">Maliponia aquimaris</name>
    <dbReference type="NCBI Taxonomy" id="1673631"/>
    <lineage>
        <taxon>Bacteria</taxon>
        <taxon>Pseudomonadati</taxon>
        <taxon>Pseudomonadota</taxon>
        <taxon>Alphaproteobacteria</taxon>
        <taxon>Rhodobacterales</taxon>
        <taxon>Paracoccaceae</taxon>
        <taxon>Maliponia</taxon>
    </lineage>
</organism>
<evidence type="ECO:0000313" key="2">
    <source>
        <dbReference type="Proteomes" id="UP000207598"/>
    </source>
</evidence>